<dbReference type="Proteomes" id="UP000286681">
    <property type="component" value="Unassembled WGS sequence"/>
</dbReference>
<protein>
    <recommendedName>
        <fullName evidence="6">C-type lysozyme inhibitor domain-containing protein</fullName>
    </recommendedName>
</protein>
<dbReference type="EMBL" id="QQWO01000010">
    <property type="protein sequence ID" value="RSV02218.1"/>
    <property type="molecule type" value="Genomic_DNA"/>
</dbReference>
<evidence type="ECO:0000313" key="2">
    <source>
        <dbReference type="EMBL" id="RSV02218.1"/>
    </source>
</evidence>
<proteinExistence type="predicted"/>
<gene>
    <name evidence="2" type="ORF">CA257_13355</name>
    <name evidence="3" type="ORF">DAH66_11210</name>
</gene>
<comment type="caution">
    <text evidence="3">The sequence shown here is derived from an EMBL/GenBank/DDBJ whole genome shotgun (WGS) entry which is preliminary data.</text>
</comment>
<evidence type="ECO:0008006" key="6">
    <source>
        <dbReference type="Google" id="ProtNLM"/>
    </source>
</evidence>
<evidence type="ECO:0000256" key="1">
    <source>
        <dbReference type="SAM" id="MobiDB-lite"/>
    </source>
</evidence>
<sequence length="126" mass="13085">MRLLPAAVAIALLPLAACKPEPEVVTDTAPDPMATALKNAPAVELPPAIKATVSMRCQPGNALVFAEFFQGDKLVKLRTEKNGKPTDLKAPEAGQPFTAEGGYKLTGNEKSATVELPGKGSLSCKG</sequence>
<feature type="compositionally biased region" description="Basic and acidic residues" evidence="1">
    <location>
        <begin position="81"/>
        <end position="90"/>
    </location>
</feature>
<name>A0A430G3F9_9SPHN</name>
<evidence type="ECO:0000313" key="5">
    <source>
        <dbReference type="Proteomes" id="UP000287746"/>
    </source>
</evidence>
<accession>A0A430G3F9</accession>
<evidence type="ECO:0000313" key="3">
    <source>
        <dbReference type="EMBL" id="RSY84754.1"/>
    </source>
</evidence>
<organism evidence="3 5">
    <name type="scientific">Sphingomonas koreensis</name>
    <dbReference type="NCBI Taxonomy" id="93064"/>
    <lineage>
        <taxon>Bacteria</taxon>
        <taxon>Pseudomonadati</taxon>
        <taxon>Pseudomonadota</taxon>
        <taxon>Alphaproteobacteria</taxon>
        <taxon>Sphingomonadales</taxon>
        <taxon>Sphingomonadaceae</taxon>
        <taxon>Sphingomonas</taxon>
    </lineage>
</organism>
<dbReference type="EMBL" id="QQYZ01000009">
    <property type="protein sequence ID" value="RSY84754.1"/>
    <property type="molecule type" value="Genomic_DNA"/>
</dbReference>
<dbReference type="AlphaFoldDB" id="A0A430G3F9"/>
<reference evidence="4 5" key="1">
    <citation type="submission" date="2018-07" db="EMBL/GenBank/DDBJ databases">
        <title>Genomic and Epidemiologic Investigation of an Indolent Hospital Outbreak.</title>
        <authorList>
            <person name="Johnson R.C."/>
            <person name="Deming C."/>
            <person name="Conlan S."/>
            <person name="Zellmer C.J."/>
            <person name="Michelin A.V."/>
            <person name="Lee-Lin S."/>
            <person name="Thomas P.J."/>
            <person name="Park M."/>
            <person name="Weingarten R.A."/>
            <person name="Less J."/>
            <person name="Dekker J.P."/>
            <person name="Frank K.M."/>
            <person name="Musser K.A."/>
            <person name="Mcquiston J.R."/>
            <person name="Henderson D.K."/>
            <person name="Lau A.F."/>
            <person name="Palmore T.N."/>
            <person name="Segre J.A."/>
        </authorList>
    </citation>
    <scope>NUCLEOTIDE SEQUENCE [LARGE SCALE GENOMIC DNA]</scope>
    <source>
        <strain evidence="3 5">SK-CDC1_0717</strain>
        <strain evidence="2 4">SK-NIH.Env10_0317</strain>
    </source>
</reference>
<feature type="region of interest" description="Disordered" evidence="1">
    <location>
        <begin position="81"/>
        <end position="126"/>
    </location>
</feature>
<dbReference type="Proteomes" id="UP000287746">
    <property type="component" value="Unassembled WGS sequence"/>
</dbReference>
<dbReference type="OrthoDB" id="7472092at2"/>
<evidence type="ECO:0000313" key="4">
    <source>
        <dbReference type="Proteomes" id="UP000286681"/>
    </source>
</evidence>